<dbReference type="PANTHER" id="PTHR43877">
    <property type="entry name" value="AMINOALKYLPHOSPHONATE N-ACETYLTRANSFERASE-RELATED-RELATED"/>
    <property type="match status" value="1"/>
</dbReference>
<sequence>MNVTVTIVQNAEELQQALEIRKTVFVEEQQVPEEIEVDEYENTSVHFLAWEGHRPIGTCRLRWINSHTAKAERVAVLKDKRNTGAGKQLMQALEDYAKKHGAQMIVLNAQTQALPFYQKLGYKEMGTPFYEEHIEHIRMQKHLT</sequence>
<dbReference type="Gene3D" id="3.40.630.30">
    <property type="match status" value="1"/>
</dbReference>
<keyword evidence="5" id="KW-1185">Reference proteome</keyword>
<evidence type="ECO:0000313" key="4">
    <source>
        <dbReference type="EMBL" id="SFJ06706.1"/>
    </source>
</evidence>
<protein>
    <submittedName>
        <fullName evidence="4">Predicted N-acyltransferase, GNAT family</fullName>
    </submittedName>
</protein>
<dbReference type="Pfam" id="PF13673">
    <property type="entry name" value="Acetyltransf_10"/>
    <property type="match status" value="1"/>
</dbReference>
<accession>A0A1I3ND31</accession>
<reference evidence="4 5" key="1">
    <citation type="submission" date="2016-10" db="EMBL/GenBank/DDBJ databases">
        <authorList>
            <person name="de Groot N.N."/>
        </authorList>
    </citation>
    <scope>NUCLEOTIDE SEQUENCE [LARGE SCALE GENOMIC DNA]</scope>
    <source>
        <strain evidence="4 5">DSM 44778</strain>
    </source>
</reference>
<dbReference type="AlphaFoldDB" id="A0A1I3ND31"/>
<keyword evidence="2 4" id="KW-0012">Acyltransferase</keyword>
<evidence type="ECO:0000256" key="1">
    <source>
        <dbReference type="ARBA" id="ARBA00022679"/>
    </source>
</evidence>
<dbReference type="InterPro" id="IPR000182">
    <property type="entry name" value="GNAT_dom"/>
</dbReference>
<organism evidence="4 5">
    <name type="scientific">Thermoflavimicrobium dichotomicum</name>
    <dbReference type="NCBI Taxonomy" id="46223"/>
    <lineage>
        <taxon>Bacteria</taxon>
        <taxon>Bacillati</taxon>
        <taxon>Bacillota</taxon>
        <taxon>Bacilli</taxon>
        <taxon>Bacillales</taxon>
        <taxon>Thermoactinomycetaceae</taxon>
        <taxon>Thermoflavimicrobium</taxon>
    </lineage>
</organism>
<dbReference type="CDD" id="cd04301">
    <property type="entry name" value="NAT_SF"/>
    <property type="match status" value="1"/>
</dbReference>
<proteinExistence type="predicted"/>
<feature type="domain" description="N-acetyltransferase" evidence="3">
    <location>
        <begin position="5"/>
        <end position="144"/>
    </location>
</feature>
<dbReference type="STRING" id="46223.SAMN05421852_10480"/>
<dbReference type="RefSeq" id="WP_093228823.1">
    <property type="nucleotide sequence ID" value="NZ_FORR01000004.1"/>
</dbReference>
<dbReference type="OrthoDB" id="9796171at2"/>
<dbReference type="EMBL" id="FORR01000004">
    <property type="protein sequence ID" value="SFJ06706.1"/>
    <property type="molecule type" value="Genomic_DNA"/>
</dbReference>
<dbReference type="InterPro" id="IPR050832">
    <property type="entry name" value="Bact_Acetyltransf"/>
</dbReference>
<evidence type="ECO:0000256" key="2">
    <source>
        <dbReference type="ARBA" id="ARBA00023315"/>
    </source>
</evidence>
<dbReference type="GO" id="GO:0016747">
    <property type="term" value="F:acyltransferase activity, transferring groups other than amino-acyl groups"/>
    <property type="evidence" value="ECO:0007669"/>
    <property type="project" value="InterPro"/>
</dbReference>
<dbReference type="PROSITE" id="PS51186">
    <property type="entry name" value="GNAT"/>
    <property type="match status" value="1"/>
</dbReference>
<keyword evidence="1 4" id="KW-0808">Transferase</keyword>
<dbReference type="InterPro" id="IPR016181">
    <property type="entry name" value="Acyl_CoA_acyltransferase"/>
</dbReference>
<gene>
    <name evidence="4" type="ORF">SAMN05421852_10480</name>
</gene>
<evidence type="ECO:0000259" key="3">
    <source>
        <dbReference type="PROSITE" id="PS51186"/>
    </source>
</evidence>
<evidence type="ECO:0000313" key="5">
    <source>
        <dbReference type="Proteomes" id="UP000199545"/>
    </source>
</evidence>
<dbReference type="SUPFAM" id="SSF55729">
    <property type="entry name" value="Acyl-CoA N-acyltransferases (Nat)"/>
    <property type="match status" value="1"/>
</dbReference>
<name>A0A1I3ND31_9BACL</name>
<dbReference type="Proteomes" id="UP000199545">
    <property type="component" value="Unassembled WGS sequence"/>
</dbReference>